<evidence type="ECO:0000256" key="1">
    <source>
        <dbReference type="SAM" id="SignalP"/>
    </source>
</evidence>
<evidence type="ECO:0007829" key="5">
    <source>
        <dbReference type="PeptideAtlas" id="Q95Y74"/>
    </source>
</evidence>
<gene>
    <name evidence="2 4" type="primary">nspg-8</name>
    <name evidence="2" type="ORF">CELE_Y119D3B.13</name>
    <name evidence="4" type="ORF">Y119D3B.13</name>
</gene>
<accession>Q95Y74</accession>
<dbReference type="KEGG" id="cel:CELE_Y119D3B.13"/>
<dbReference type="Bgee" id="WBGene00022490">
    <property type="expression patterns" value="Expressed in adult organism and 1 other cell type or tissue"/>
</dbReference>
<dbReference type="FunCoup" id="Q95Y74">
    <property type="interactions" value="309"/>
</dbReference>
<dbReference type="PeptideAtlas" id="Q95Y74"/>
<dbReference type="InParanoid" id="Q95Y74"/>
<dbReference type="Proteomes" id="UP000001940">
    <property type="component" value="Chromosome III"/>
</dbReference>
<dbReference type="CTD" id="175283"/>
<organism evidence="2 3">
    <name type="scientific">Caenorhabditis elegans</name>
    <dbReference type="NCBI Taxonomy" id="6239"/>
    <lineage>
        <taxon>Eukaryota</taxon>
        <taxon>Metazoa</taxon>
        <taxon>Ecdysozoa</taxon>
        <taxon>Nematoda</taxon>
        <taxon>Chromadorea</taxon>
        <taxon>Rhabditida</taxon>
        <taxon>Rhabditina</taxon>
        <taxon>Rhabditomorpha</taxon>
        <taxon>Rhabditoidea</taxon>
        <taxon>Rhabditidae</taxon>
        <taxon>Peloderinae</taxon>
        <taxon>Caenorhabditis</taxon>
    </lineage>
</organism>
<dbReference type="GeneID" id="175283"/>
<dbReference type="UCSC" id="Y119D3B.13">
    <property type="organism name" value="c. elegans"/>
</dbReference>
<feature type="signal peptide" evidence="1">
    <location>
        <begin position="1"/>
        <end position="16"/>
    </location>
</feature>
<evidence type="ECO:0000313" key="2">
    <source>
        <dbReference type="EMBL" id="CCD73923.1"/>
    </source>
</evidence>
<keyword evidence="5" id="KW-1267">Proteomics identification</keyword>
<dbReference type="EMBL" id="BX284603">
    <property type="protein sequence ID" value="CCD73923.1"/>
    <property type="molecule type" value="Genomic_DNA"/>
</dbReference>
<dbReference type="eggNOG" id="ENOG502SSQQ">
    <property type="taxonomic scope" value="Eukaryota"/>
</dbReference>
<reference evidence="2 3" key="1">
    <citation type="journal article" date="1998" name="Science">
        <title>Genome sequence of the nematode C. elegans: a platform for investigating biology.</title>
        <authorList>
            <consortium name="The C. elegans sequencing consortium"/>
            <person name="Sulson J.E."/>
            <person name="Waterston R."/>
        </authorList>
    </citation>
    <scope>NUCLEOTIDE SEQUENCE [LARGE SCALE GENOMIC DNA]</scope>
    <source>
        <strain evidence="2 3">Bristol N2</strain>
    </source>
</reference>
<dbReference type="AlphaFoldDB" id="Q95Y74"/>
<dbReference type="AGR" id="WB:WBGene00022490"/>
<evidence type="ECO:0000313" key="4">
    <source>
        <dbReference type="WormBase" id="Y119D3B.13"/>
    </source>
</evidence>
<dbReference type="WormBase" id="Y119D3B.13">
    <property type="protein sequence ID" value="CE27241"/>
    <property type="gene ID" value="WBGene00022490"/>
    <property type="gene designation" value="nspg-8"/>
</dbReference>
<proteinExistence type="evidence at protein level"/>
<protein>
    <submittedName>
        <fullName evidence="2">DUF19 domain-containing protein</fullName>
    </submittedName>
</protein>
<evidence type="ECO:0000313" key="3">
    <source>
        <dbReference type="Proteomes" id="UP000001940"/>
    </source>
</evidence>
<feature type="chain" id="PRO_5004322282" evidence="1">
    <location>
        <begin position="17"/>
        <end position="240"/>
    </location>
</feature>
<dbReference type="PANTHER" id="PTHR34311:SF3">
    <property type="entry name" value="DUF19 DOMAIN-CONTAINING PROTEIN"/>
    <property type="match status" value="1"/>
</dbReference>
<dbReference type="PhylomeDB" id="Q95Y74"/>
<dbReference type="PANTHER" id="PTHR34311">
    <property type="entry name" value="PROTEIN CBG21698-RELATED"/>
    <property type="match status" value="1"/>
</dbReference>
<dbReference type="PaxDb" id="6239-Y119D3B.13"/>
<dbReference type="RefSeq" id="NP_497344.1">
    <property type="nucleotide sequence ID" value="NM_064943.7"/>
</dbReference>
<keyword evidence="3" id="KW-1185">Reference proteome</keyword>
<dbReference type="SMR" id="Q95Y74"/>
<dbReference type="HOGENOM" id="CLU_097286_0_0_1"/>
<dbReference type="OrthoDB" id="5779209at2759"/>
<dbReference type="OMA" id="WACERTR"/>
<sequence>MRKILLFFAIFGFSLGSSQLCISKTLTFCQYGFNQNLNITSATADWTNPGTLSFIIRSYYLQGIDGLLSVCNARQQFDQCLGDQYDACMSRLNFITDGESPADATAYVSLFKTMEFDCDGGFIQSSRNWGCIAAVLQTHDQQLNDCRKQYDAEILKTPSSLCQASADFETCVRSQYSATCGPEVSWWACERTRRGLLIDSDCPSDSCSLVAQEAPGSAKSVFQREPEVAHVIRSILEQKD</sequence>
<name>Q95Y74_CAEEL</name>
<keyword evidence="1" id="KW-0732">Signal</keyword>